<keyword evidence="3 5" id="KW-1133">Transmembrane helix</keyword>
<dbReference type="PANTHER" id="PTHR43847:SF1">
    <property type="entry name" value="BLL3993 PROTEIN"/>
    <property type="match status" value="1"/>
</dbReference>
<proteinExistence type="predicted"/>
<reference evidence="6 7" key="1">
    <citation type="submission" date="2019-02" db="EMBL/GenBank/DDBJ databases">
        <title>Deep-cultivation of Planctomycetes and their phenomic and genomic characterization uncovers novel biology.</title>
        <authorList>
            <person name="Wiegand S."/>
            <person name="Jogler M."/>
            <person name="Boedeker C."/>
            <person name="Pinto D."/>
            <person name="Vollmers J."/>
            <person name="Rivas-Marin E."/>
            <person name="Kohn T."/>
            <person name="Peeters S.H."/>
            <person name="Heuer A."/>
            <person name="Rast P."/>
            <person name="Oberbeckmann S."/>
            <person name="Bunk B."/>
            <person name="Jeske O."/>
            <person name="Meyerdierks A."/>
            <person name="Storesund J.E."/>
            <person name="Kallscheuer N."/>
            <person name="Luecker S."/>
            <person name="Lage O.M."/>
            <person name="Pohl T."/>
            <person name="Merkel B.J."/>
            <person name="Hornburger P."/>
            <person name="Mueller R.-W."/>
            <person name="Bruemmer F."/>
            <person name="Labrenz M."/>
            <person name="Spormann A.M."/>
            <person name="Op Den Camp H."/>
            <person name="Overmann J."/>
            <person name="Amann R."/>
            <person name="Jetten M.S.M."/>
            <person name="Mascher T."/>
            <person name="Medema M.H."/>
            <person name="Devos D.P."/>
            <person name="Kaster A.-K."/>
            <person name="Ovreas L."/>
            <person name="Rohde M."/>
            <person name="Galperin M.Y."/>
            <person name="Jogler C."/>
        </authorList>
    </citation>
    <scope>NUCLEOTIDE SEQUENCE [LARGE SCALE GENOMIC DNA]</scope>
    <source>
        <strain evidence="6 7">KOR34</strain>
    </source>
</reference>
<dbReference type="GO" id="GO:0012505">
    <property type="term" value="C:endomembrane system"/>
    <property type="evidence" value="ECO:0007669"/>
    <property type="project" value="UniProtKB-SubCell"/>
</dbReference>
<accession>A0A5C5VED8</accession>
<evidence type="ECO:0000256" key="3">
    <source>
        <dbReference type="ARBA" id="ARBA00022989"/>
    </source>
</evidence>
<feature type="transmembrane region" description="Helical" evidence="5">
    <location>
        <begin position="12"/>
        <end position="32"/>
    </location>
</feature>
<feature type="transmembrane region" description="Helical" evidence="5">
    <location>
        <begin position="115"/>
        <end position="138"/>
    </location>
</feature>
<dbReference type="GO" id="GO:0008168">
    <property type="term" value="F:methyltransferase activity"/>
    <property type="evidence" value="ECO:0007669"/>
    <property type="project" value="UniProtKB-KW"/>
</dbReference>
<feature type="transmembrane region" description="Helical" evidence="5">
    <location>
        <begin position="166"/>
        <end position="197"/>
    </location>
</feature>
<keyword evidence="6" id="KW-0808">Transferase</keyword>
<dbReference type="GO" id="GO:0032259">
    <property type="term" value="P:methylation"/>
    <property type="evidence" value="ECO:0007669"/>
    <property type="project" value="UniProtKB-KW"/>
</dbReference>
<dbReference type="Proteomes" id="UP000316714">
    <property type="component" value="Unassembled WGS sequence"/>
</dbReference>
<keyword evidence="4 5" id="KW-0472">Membrane</keyword>
<evidence type="ECO:0000256" key="5">
    <source>
        <dbReference type="SAM" id="Phobius"/>
    </source>
</evidence>
<dbReference type="EMBL" id="SIHJ01000001">
    <property type="protein sequence ID" value="TWT36327.1"/>
    <property type="molecule type" value="Genomic_DNA"/>
</dbReference>
<evidence type="ECO:0000313" key="7">
    <source>
        <dbReference type="Proteomes" id="UP000316714"/>
    </source>
</evidence>
<dbReference type="InterPro" id="IPR052527">
    <property type="entry name" value="Metal_cation-efflux_comp"/>
</dbReference>
<dbReference type="RefSeq" id="WP_146563142.1">
    <property type="nucleotide sequence ID" value="NZ_SIHJ01000001.1"/>
</dbReference>
<keyword evidence="7" id="KW-1185">Reference proteome</keyword>
<dbReference type="PANTHER" id="PTHR43847">
    <property type="entry name" value="BLL3993 PROTEIN"/>
    <property type="match status" value="1"/>
</dbReference>
<protein>
    <submittedName>
        <fullName evidence="6">Isoprenylcysteine carboxyl methyltransferase (ICMT) family protein</fullName>
    </submittedName>
</protein>
<feature type="transmembrane region" description="Helical" evidence="5">
    <location>
        <begin position="79"/>
        <end position="103"/>
    </location>
</feature>
<dbReference type="OrthoDB" id="272002at2"/>
<organism evidence="6 7">
    <name type="scientific">Posidoniimonas corsicana</name>
    <dbReference type="NCBI Taxonomy" id="1938618"/>
    <lineage>
        <taxon>Bacteria</taxon>
        <taxon>Pseudomonadati</taxon>
        <taxon>Planctomycetota</taxon>
        <taxon>Planctomycetia</taxon>
        <taxon>Pirellulales</taxon>
        <taxon>Lacipirellulaceae</taxon>
        <taxon>Posidoniimonas</taxon>
    </lineage>
</organism>
<name>A0A5C5VED8_9BACT</name>
<sequence length="230" mass="25828">MRTESPEVGGHRYFWAGSLLQCAVAVWLVAAVSRREELRYLAPYLAVMMGFTLFDRVLRRHHPSVLRELMRPGVSLTDKLTFVGGGLLLTTHFVVGVADASYFHWSGVTPSWVRVVGLAVMIAGFGLAAWAMLLNPFFSPVVRVQRERRHRVITAGPYRWVRHPSYLGLSVGAVASAFALGSYWSLIPALAFVALYARRAQFEDRVLSEELAGFSRYATRVRYRLAPGLW</sequence>
<comment type="caution">
    <text evidence="6">The sequence shown here is derived from an EMBL/GenBank/DDBJ whole genome shotgun (WGS) entry which is preliminary data.</text>
</comment>
<dbReference type="Gene3D" id="1.20.120.1630">
    <property type="match status" value="1"/>
</dbReference>
<dbReference type="AlphaFoldDB" id="A0A5C5VED8"/>
<gene>
    <name evidence="6" type="ORF">KOR34_12310</name>
</gene>
<evidence type="ECO:0000256" key="2">
    <source>
        <dbReference type="ARBA" id="ARBA00022692"/>
    </source>
</evidence>
<evidence type="ECO:0000256" key="1">
    <source>
        <dbReference type="ARBA" id="ARBA00004127"/>
    </source>
</evidence>
<dbReference type="InterPro" id="IPR007318">
    <property type="entry name" value="Phopholipid_MeTrfase"/>
</dbReference>
<comment type="subcellular location">
    <subcellularLocation>
        <location evidence="1">Endomembrane system</location>
        <topology evidence="1">Multi-pass membrane protein</topology>
    </subcellularLocation>
</comment>
<dbReference type="Pfam" id="PF04191">
    <property type="entry name" value="PEMT"/>
    <property type="match status" value="1"/>
</dbReference>
<keyword evidence="2 5" id="KW-0812">Transmembrane</keyword>
<keyword evidence="6" id="KW-0489">Methyltransferase</keyword>
<evidence type="ECO:0000313" key="6">
    <source>
        <dbReference type="EMBL" id="TWT36327.1"/>
    </source>
</evidence>
<evidence type="ECO:0000256" key="4">
    <source>
        <dbReference type="ARBA" id="ARBA00023136"/>
    </source>
</evidence>